<feature type="compositionally biased region" description="Pro residues" evidence="2">
    <location>
        <begin position="1602"/>
        <end position="1635"/>
    </location>
</feature>
<feature type="region of interest" description="Disordered" evidence="2">
    <location>
        <begin position="862"/>
        <end position="884"/>
    </location>
</feature>
<feature type="transmembrane region" description="Helical" evidence="3">
    <location>
        <begin position="1676"/>
        <end position="1699"/>
    </location>
</feature>
<reference evidence="5 6" key="1">
    <citation type="submission" date="2019-09" db="EMBL/GenBank/DDBJ databases">
        <authorList>
            <person name="Valk L.C."/>
        </authorList>
    </citation>
    <scope>NUCLEOTIDE SEQUENCE [LARGE SCALE GENOMIC DNA]</scope>
    <source>
        <strain evidence="5">GalUA</strain>
    </source>
</reference>
<evidence type="ECO:0000256" key="2">
    <source>
        <dbReference type="SAM" id="MobiDB-lite"/>
    </source>
</evidence>
<dbReference type="InterPro" id="IPR003410">
    <property type="entry name" value="HYR_dom"/>
</dbReference>
<gene>
    <name evidence="5" type="ORF">F7O84_02815</name>
</gene>
<keyword evidence="3" id="KW-1133">Transmembrane helix</keyword>
<keyword evidence="3" id="KW-0472">Membrane</keyword>
<keyword evidence="1" id="KW-0677">Repeat</keyword>
<feature type="region of interest" description="Disordered" evidence="2">
    <location>
        <begin position="1588"/>
        <end position="1642"/>
    </location>
</feature>
<feature type="region of interest" description="Disordered" evidence="2">
    <location>
        <begin position="297"/>
        <end position="323"/>
    </location>
</feature>
<evidence type="ECO:0000256" key="3">
    <source>
        <dbReference type="SAM" id="Phobius"/>
    </source>
</evidence>
<dbReference type="Gene3D" id="2.60.40.3630">
    <property type="match status" value="1"/>
</dbReference>
<accession>A0A7V7QLG5</accession>
<name>A0A7V7QLG5_9FIRM</name>
<keyword evidence="3" id="KW-0812">Transmembrane</keyword>
<evidence type="ECO:0000313" key="6">
    <source>
        <dbReference type="Proteomes" id="UP000461768"/>
    </source>
</evidence>
<evidence type="ECO:0000256" key="1">
    <source>
        <dbReference type="ARBA" id="ARBA00022737"/>
    </source>
</evidence>
<proteinExistence type="predicted"/>
<dbReference type="RefSeq" id="WP_151141749.1">
    <property type="nucleotide sequence ID" value="NZ_WAGX01000004.1"/>
</dbReference>
<keyword evidence="6" id="KW-1185">Reference proteome</keyword>
<dbReference type="PROSITE" id="PS50825">
    <property type="entry name" value="HYR"/>
    <property type="match status" value="1"/>
</dbReference>
<comment type="caution">
    <text evidence="5">The sequence shown here is derived from an EMBL/GenBank/DDBJ whole genome shotgun (WGS) entry which is preliminary data.</text>
</comment>
<dbReference type="EMBL" id="WAGX01000004">
    <property type="protein sequence ID" value="KAB1439347.1"/>
    <property type="molecule type" value="Genomic_DNA"/>
</dbReference>
<evidence type="ECO:0000259" key="4">
    <source>
        <dbReference type="PROSITE" id="PS50825"/>
    </source>
</evidence>
<evidence type="ECO:0000313" key="5">
    <source>
        <dbReference type="EMBL" id="KAB1439347.1"/>
    </source>
</evidence>
<reference evidence="5 6" key="2">
    <citation type="submission" date="2020-02" db="EMBL/GenBank/DDBJ databases">
        <title>Candidatus Galacturonibacter soehngenii shows hetero-acetogenic catabolism of galacturonic acid but lacks a canonical carbon monoxide dehydrogenase/acetyl-CoA synthase complex.</title>
        <authorList>
            <person name="Diender M."/>
            <person name="Stouten G.R."/>
            <person name="Petersen J.F."/>
            <person name="Nielsen P.H."/>
            <person name="Dueholm M.S."/>
            <person name="Pronk J.T."/>
            <person name="Van Loosdrecht M.C.M."/>
        </authorList>
    </citation>
    <scope>NUCLEOTIDE SEQUENCE [LARGE SCALE GENOMIC DNA]</scope>
    <source>
        <strain evidence="5">GalUA</strain>
    </source>
</reference>
<sequence>MKKKKYNRLAAFNFQQKLKESLAWMLILTIFLQVSTPLQVYAANAKNYNDTNIDYGWHVSDWRKSSYCNVAKYKEVSPSISYVDKKGKKVKAKTINGKVYVPKGTKVKLSWLMEHSSGFASEKLDIWQFKKDTNYNNVDNYNHGGGDNGLFYLRGKASGLVGKVKSQDSGKFTYIYSIDEYNSINFLCESIQLVGDEGGSAAVGNVMGNVTYYYYYDDKVDIVEDNTPPTVTLAVNGNPTNNWYPLNTTVTITAEDKESDVKTLTVNGAPRSNPYTFTLASGVNNITYSAEDVAGNSTGDKSATVNVDGTAPTISATPSQKDTNGWYKGDTSVTFNVSDSESGVASFKVNNEGKSNGYKVSVPEGTTSYKYEASDNAGNTNSQTISLSVDKSSPTVSIAGGASFFTNKDVSLSITGTDKYSGLKRMEVEYSSDNAKWTKYQEFTFEGVTSPQTKTVLASKNGYYRVKAEDLVGYSKTSDQTIHITKIDKEAPTIVATVKGNEGPPVDKWYRGSATITITATDEGVSGLKELEYNGLLTTNSIVQLQTQKEGVNNYRYKATDHAGNSSATGNTEVYVDASAPIDLSWSNNQDSWTNKDITVTMSARDLLSGMSKFIVQRKNEETGEWKDYTQVSASYETTLVTKQAAIKENGTYRFKAVDRVGYETISGNEFVINKIDKEKPVITPEEIGDKSSNGWFKHKMTLKLLVKEYGVSGLKNLYLKMGGIKTNKEFDSAEVFQYIHKELIDDEGVTTVDYNALDYAGNYSDDGQSIIKIDSTTPIDVTASADTQKWTNSSVTLTAGATDKMSGLAKLVVQKYESGSWSDYLTTNFNGENTRQTYDFPIEENGYYRVKAVDMVGYEMTSDKSQGGSEVVDPTNPLDPTDPKKPFPGIIIIDIIDKIKPIVSAEIIGGEGYSDTSGGWYKDDVRLKVTATDEASGVGTLTCNNDTSVNEEKSKIYVKEYGPFKTGINTFEYYATDVAGNDSEVGTTDIKVDMIKPVVARFTKLTNDWVNSETGVIFECEGQDEESGLLQFVLERSENGTDEWINESTYTYLGETTLEKVNMVVKQNGYYRLAVYDRVKNITYSTDVIYVDNIDDNPPDGNSLGITPNTEEWVNEATGVELTAAGQDMDSGLKSLSVMELDENNDFNEIYIQYFSGEKDLLSANYLTHINGFYKVSALDSVGNYNEMKDEEALEVPNIDPVNPTLVVNVETEQWASEENGYEIYAYAKDSESGLNSIKLQRLEESGEWKDTGIDFEKQAYVKDEEKLNTYEGSFIQNFTNKLRLAVNKQFFSKTTNVVNDKVVGGNNEMVKVLFRARENGTYRVVTDDIVENSTSSNAIVVTTMDFDSPSLMVEGNPTDWTNQTVTIKVTAKDDTSAISKMLLNGEEVKFKTVGKASFFTFDVEKNATFNVAAIDAAGHEVSEVVDVTKIDKDIPLVNSELGEWINGKANAKVTLSDELSGIKSAYINETMIQIQDKHNTTLDTSINAEVTYKVTVSDYAGNKVTTTISENKALSYIKVTTPPDKKSYYAKENFEKKGMVVTAYYTDKSQQVVTNYEILDGKNLAVNQAKINVSYTEKGITKKTNTGIKVSTQSTRPDVPDPMPNVPDSPTPDNPTPNKPKPTPTKPITPTPTPVITTEETVEETLEEEVTKEPQTVESVNQEAEQVTKESNQFPMMAVVVGAAGVGMFLIFLFFILTNVKIYTMRENGKYKLIGRTRAKKQDEFYLVKTNKIMIMNASSEDFKFVFSKGFVKTHSDINVAIKIENREFNRFLAKGEDTLYIKYNI</sequence>
<organism evidence="5 6">
    <name type="scientific">Candidatus Galacturonatibacter soehngenii</name>
    <dbReference type="NCBI Taxonomy" id="2307010"/>
    <lineage>
        <taxon>Bacteria</taxon>
        <taxon>Bacillati</taxon>
        <taxon>Bacillota</taxon>
        <taxon>Clostridia</taxon>
        <taxon>Lachnospirales</taxon>
        <taxon>Lachnospiraceae</taxon>
        <taxon>Candidatus Galacturonatibacter</taxon>
    </lineage>
</organism>
<feature type="domain" description="HYR" evidence="4">
    <location>
        <begin position="307"/>
        <end position="391"/>
    </location>
</feature>
<dbReference type="Proteomes" id="UP000461768">
    <property type="component" value="Unassembled WGS sequence"/>
</dbReference>
<dbReference type="OrthoDB" id="9816557at2"/>
<protein>
    <recommendedName>
        <fullName evidence="4">HYR domain-containing protein</fullName>
    </recommendedName>
</protein>